<dbReference type="WBParaSite" id="SVE_1991600.1">
    <property type="protein sequence ID" value="SVE_1991600.1"/>
    <property type="gene ID" value="SVE_1991600"/>
</dbReference>
<dbReference type="AlphaFoldDB" id="A0A0K0G5A0"/>
<keyword evidence="1" id="KW-1185">Reference proteome</keyword>
<evidence type="ECO:0000313" key="1">
    <source>
        <dbReference type="Proteomes" id="UP000035680"/>
    </source>
</evidence>
<accession>A0A0K0G5A0</accession>
<reference evidence="1" key="1">
    <citation type="submission" date="2014-07" db="EMBL/GenBank/DDBJ databases">
        <authorList>
            <person name="Martin A.A"/>
            <person name="De Silva N."/>
        </authorList>
    </citation>
    <scope>NUCLEOTIDE SEQUENCE</scope>
</reference>
<evidence type="ECO:0000313" key="2">
    <source>
        <dbReference type="WBParaSite" id="SVE_1991600.1"/>
    </source>
</evidence>
<organism evidence="1 2">
    <name type="scientific">Strongyloides venezuelensis</name>
    <name type="common">Threadworm</name>
    <dbReference type="NCBI Taxonomy" id="75913"/>
    <lineage>
        <taxon>Eukaryota</taxon>
        <taxon>Metazoa</taxon>
        <taxon>Ecdysozoa</taxon>
        <taxon>Nematoda</taxon>
        <taxon>Chromadorea</taxon>
        <taxon>Rhabditida</taxon>
        <taxon>Tylenchina</taxon>
        <taxon>Panagrolaimomorpha</taxon>
        <taxon>Strongyloidoidea</taxon>
        <taxon>Strongyloididae</taxon>
        <taxon>Strongyloides</taxon>
    </lineage>
</organism>
<proteinExistence type="predicted"/>
<name>A0A0K0G5A0_STRVS</name>
<protein>
    <submittedName>
        <fullName evidence="2">Uncharacterized protein</fullName>
    </submittedName>
</protein>
<dbReference type="Proteomes" id="UP000035680">
    <property type="component" value="Unassembled WGS sequence"/>
</dbReference>
<sequence>MNEEDSEHLPYGLVVRIRGFHPRGPGSIPGMGIPFGIFQYFTASDHLGDKSYIFVQKFVPMCVFSVYLTFYS</sequence>
<reference evidence="2" key="2">
    <citation type="submission" date="2015-08" db="UniProtKB">
        <authorList>
            <consortium name="WormBaseParasite"/>
        </authorList>
    </citation>
    <scope>IDENTIFICATION</scope>
</reference>